<proteinExistence type="predicted"/>
<dbReference type="RefSeq" id="XP_005825359.1">
    <property type="nucleotide sequence ID" value="XM_005825302.1"/>
</dbReference>
<dbReference type="AlphaFoldDB" id="L1IR70"/>
<dbReference type="EMBL" id="JH993049">
    <property type="protein sequence ID" value="EKX38379.1"/>
    <property type="molecule type" value="Genomic_DNA"/>
</dbReference>
<dbReference type="Proteomes" id="UP000011087">
    <property type="component" value="Unassembled WGS sequence"/>
</dbReference>
<evidence type="ECO:0000313" key="2">
    <source>
        <dbReference type="EnsemblProtists" id="EKX38379"/>
    </source>
</evidence>
<dbReference type="HOGENOM" id="CLU_2693026_0_0_1"/>
<reference evidence="3" key="2">
    <citation type="submission" date="2012-11" db="EMBL/GenBank/DDBJ databases">
        <authorList>
            <person name="Kuo A."/>
            <person name="Curtis B.A."/>
            <person name="Tanifuji G."/>
            <person name="Burki F."/>
            <person name="Gruber A."/>
            <person name="Irimia M."/>
            <person name="Maruyama S."/>
            <person name="Arias M.C."/>
            <person name="Ball S.G."/>
            <person name="Gile G.H."/>
            <person name="Hirakawa Y."/>
            <person name="Hopkins J.F."/>
            <person name="Rensing S.A."/>
            <person name="Schmutz J."/>
            <person name="Symeonidi A."/>
            <person name="Elias M."/>
            <person name="Eveleigh R.J."/>
            <person name="Herman E.K."/>
            <person name="Klute M.J."/>
            <person name="Nakayama T."/>
            <person name="Obornik M."/>
            <person name="Reyes-Prieto A."/>
            <person name="Armbrust E.V."/>
            <person name="Aves S.J."/>
            <person name="Beiko R.G."/>
            <person name="Coutinho P."/>
            <person name="Dacks J.B."/>
            <person name="Durnford D.G."/>
            <person name="Fast N.M."/>
            <person name="Green B.R."/>
            <person name="Grisdale C."/>
            <person name="Hempe F."/>
            <person name="Henrissat B."/>
            <person name="Hoppner M.P."/>
            <person name="Ishida K.-I."/>
            <person name="Kim E."/>
            <person name="Koreny L."/>
            <person name="Kroth P.G."/>
            <person name="Liu Y."/>
            <person name="Malik S.-B."/>
            <person name="Maier U.G."/>
            <person name="McRose D."/>
            <person name="Mock T."/>
            <person name="Neilson J.A."/>
            <person name="Onodera N.T."/>
            <person name="Poole A.M."/>
            <person name="Pritham E.J."/>
            <person name="Richards T.A."/>
            <person name="Rocap G."/>
            <person name="Roy S.W."/>
            <person name="Sarai C."/>
            <person name="Schaack S."/>
            <person name="Shirato S."/>
            <person name="Slamovits C.H."/>
            <person name="Spencer D.F."/>
            <person name="Suzuki S."/>
            <person name="Worden A.Z."/>
            <person name="Zauner S."/>
            <person name="Barry K."/>
            <person name="Bell C."/>
            <person name="Bharti A.K."/>
            <person name="Crow J.A."/>
            <person name="Grimwood J."/>
            <person name="Kramer R."/>
            <person name="Lindquist E."/>
            <person name="Lucas S."/>
            <person name="Salamov A."/>
            <person name="McFadden G.I."/>
            <person name="Lane C.E."/>
            <person name="Keeling P.J."/>
            <person name="Gray M.W."/>
            <person name="Grigoriev I.V."/>
            <person name="Archibald J.M."/>
        </authorList>
    </citation>
    <scope>NUCLEOTIDE SEQUENCE</scope>
    <source>
        <strain evidence="3">CCMP2712</strain>
    </source>
</reference>
<accession>L1IR70</accession>
<dbReference type="EnsemblProtists" id="EKX38379">
    <property type="protein sequence ID" value="EKX38379"/>
    <property type="gene ID" value="GUITHDRAFT_154738"/>
</dbReference>
<reference evidence="2" key="3">
    <citation type="submission" date="2015-06" db="UniProtKB">
        <authorList>
            <consortium name="EnsemblProtists"/>
        </authorList>
    </citation>
    <scope>IDENTIFICATION</scope>
</reference>
<name>L1IR70_GUITC</name>
<protein>
    <submittedName>
        <fullName evidence="1 2">Uncharacterized protein</fullName>
    </submittedName>
</protein>
<sequence length="74" mass="8617">MEKVGRKRICTCIILKHVCFAWREQGLELISKVMSGVGFEDVSAGTSQVEQLKKRKHSFDFDSPNEHYVKLKYR</sequence>
<organism evidence="1">
    <name type="scientific">Guillardia theta (strain CCMP2712)</name>
    <name type="common">Cryptophyte</name>
    <dbReference type="NCBI Taxonomy" id="905079"/>
    <lineage>
        <taxon>Eukaryota</taxon>
        <taxon>Cryptophyceae</taxon>
        <taxon>Pyrenomonadales</taxon>
        <taxon>Geminigeraceae</taxon>
        <taxon>Guillardia</taxon>
    </lineage>
</organism>
<reference evidence="1 3" key="1">
    <citation type="journal article" date="2012" name="Nature">
        <title>Algal genomes reveal evolutionary mosaicism and the fate of nucleomorphs.</title>
        <authorList>
            <consortium name="DOE Joint Genome Institute"/>
            <person name="Curtis B.A."/>
            <person name="Tanifuji G."/>
            <person name="Burki F."/>
            <person name="Gruber A."/>
            <person name="Irimia M."/>
            <person name="Maruyama S."/>
            <person name="Arias M.C."/>
            <person name="Ball S.G."/>
            <person name="Gile G.H."/>
            <person name="Hirakawa Y."/>
            <person name="Hopkins J.F."/>
            <person name="Kuo A."/>
            <person name="Rensing S.A."/>
            <person name="Schmutz J."/>
            <person name="Symeonidi A."/>
            <person name="Elias M."/>
            <person name="Eveleigh R.J."/>
            <person name="Herman E.K."/>
            <person name="Klute M.J."/>
            <person name="Nakayama T."/>
            <person name="Obornik M."/>
            <person name="Reyes-Prieto A."/>
            <person name="Armbrust E.V."/>
            <person name="Aves S.J."/>
            <person name="Beiko R.G."/>
            <person name="Coutinho P."/>
            <person name="Dacks J.B."/>
            <person name="Durnford D.G."/>
            <person name="Fast N.M."/>
            <person name="Green B.R."/>
            <person name="Grisdale C.J."/>
            <person name="Hempel F."/>
            <person name="Henrissat B."/>
            <person name="Hoppner M.P."/>
            <person name="Ishida K."/>
            <person name="Kim E."/>
            <person name="Koreny L."/>
            <person name="Kroth P.G."/>
            <person name="Liu Y."/>
            <person name="Malik S.B."/>
            <person name="Maier U.G."/>
            <person name="McRose D."/>
            <person name="Mock T."/>
            <person name="Neilson J.A."/>
            <person name="Onodera N.T."/>
            <person name="Poole A.M."/>
            <person name="Pritham E.J."/>
            <person name="Richards T.A."/>
            <person name="Rocap G."/>
            <person name="Roy S.W."/>
            <person name="Sarai C."/>
            <person name="Schaack S."/>
            <person name="Shirato S."/>
            <person name="Slamovits C.H."/>
            <person name="Spencer D.F."/>
            <person name="Suzuki S."/>
            <person name="Worden A.Z."/>
            <person name="Zauner S."/>
            <person name="Barry K."/>
            <person name="Bell C."/>
            <person name="Bharti A.K."/>
            <person name="Crow J.A."/>
            <person name="Grimwood J."/>
            <person name="Kramer R."/>
            <person name="Lindquist E."/>
            <person name="Lucas S."/>
            <person name="Salamov A."/>
            <person name="McFadden G.I."/>
            <person name="Lane C.E."/>
            <person name="Keeling P.J."/>
            <person name="Gray M.W."/>
            <person name="Grigoriev I.V."/>
            <person name="Archibald J.M."/>
        </authorList>
    </citation>
    <scope>NUCLEOTIDE SEQUENCE</scope>
    <source>
        <strain evidence="1 3">CCMP2712</strain>
    </source>
</reference>
<gene>
    <name evidence="1" type="ORF">GUITHDRAFT_154738</name>
</gene>
<evidence type="ECO:0000313" key="3">
    <source>
        <dbReference type="Proteomes" id="UP000011087"/>
    </source>
</evidence>
<evidence type="ECO:0000313" key="1">
    <source>
        <dbReference type="EMBL" id="EKX38379.1"/>
    </source>
</evidence>
<dbReference type="GeneID" id="17295105"/>
<keyword evidence="3" id="KW-1185">Reference proteome</keyword>
<dbReference type="PaxDb" id="55529-EKX38379"/>
<dbReference type="KEGG" id="gtt:GUITHDRAFT_154738"/>